<feature type="domain" description="FERM" evidence="10">
    <location>
        <begin position="18"/>
        <end position="451"/>
    </location>
</feature>
<evidence type="ECO:0000256" key="6">
    <source>
        <dbReference type="ARBA" id="ARBA00051245"/>
    </source>
</evidence>
<keyword evidence="7" id="KW-0547">Nucleotide-binding</keyword>
<gene>
    <name evidence="11" type="primary">TYK2</name>
    <name evidence="11" type="ORF">A306_00014497</name>
</gene>
<dbReference type="GO" id="GO:0060397">
    <property type="term" value="P:growth hormone receptor signaling pathway via JAK-STAT"/>
    <property type="evidence" value="ECO:0007669"/>
    <property type="project" value="TreeGrafter"/>
</dbReference>
<evidence type="ECO:0000256" key="3">
    <source>
        <dbReference type="ARBA" id="ARBA00022737"/>
    </source>
</evidence>
<dbReference type="InterPro" id="IPR041046">
    <property type="entry name" value="FERM_F2"/>
</dbReference>
<dbReference type="Pfam" id="PF07714">
    <property type="entry name" value="PK_Tyr_Ser-Thr"/>
    <property type="match status" value="2"/>
</dbReference>
<dbReference type="InterPro" id="IPR000719">
    <property type="entry name" value="Prot_kinase_dom"/>
</dbReference>
<comment type="caution">
    <text evidence="11">The sequence shown here is derived from an EMBL/GenBank/DDBJ whole genome shotgun (WGS) entry which is preliminary data.</text>
</comment>
<evidence type="ECO:0000256" key="2">
    <source>
        <dbReference type="ARBA" id="ARBA00022553"/>
    </source>
</evidence>
<dbReference type="GO" id="GO:0004715">
    <property type="term" value="F:non-membrane spanning protein tyrosine kinase activity"/>
    <property type="evidence" value="ECO:0007669"/>
    <property type="project" value="UniProtKB-EC"/>
</dbReference>
<protein>
    <recommendedName>
        <fullName evidence="1">non-specific protein-tyrosine kinase</fullName>
        <ecNumber evidence="1">2.7.10.2</ecNumber>
    </recommendedName>
</protein>
<sequence>MSLCRRSGPRGRREAEGSGLRVRLLRDPDDDNDDDDGTLSAEEICVRLARGLGITPLCCSLFGLYDPQRGLWIPPNHRFHVTADTDVRLLFRMRSALSRLFTSFPPFLPHSRPFYPVPALFTSSVPALFYLPHAKAGRDFRLLVPSRFYFRNWHGLNEKEPAVPAERPRGGAVLDKSSFEYLFEQGKYDFINDVAPLRDAQGEQELQRFKNECLGMAVLHLSHVALTRGLSLEDVARSYSFKNCIPRSFRRQIQQNNYLTRFRLKNVFRRFVQHFQRHTVGAGRLTAQDVMYKYLATLEQLAPRFGAEVFPVLSLETSSEGERAQLGANGGHEPPKEPLVTHELLVTGTSGIQWRPVPAESVEGFSQRGYFGGRSRSNEAEAKAPAEQRNEAKWAHFCDFREITHVVVKDNRVSVHRQDNKCLELLLPSAPLALSLVSLLDGYFRLTADSSHYLCHEVAPPRLVMSILNGIHGPMQEQFALAKLRRAEPEDGLYVTRWSVLDFNRIILAVAKRSAQPREFPTLRQLLDALKGCTLRSGHESFAVKRCCPPEPGEISDLLIVRKVKDDAKQILNLSQLSFHQIRAEYFSTEQNNNSREMHVVLKVLDPSHRDIALAFFETASLMSQVSHVHLAFVHGVCVRGSENIMVEEFVEHGPLDVLLRKEKGRVSVGWKITVAKQLASALSYLEDKNLVHGNVCAKNVLLARRGLEDGAAPFAKLSDPGVSFAVLSPEGTRSTGSPLSPRLSVCLSVLPAEGAFLREAASNPPSHPVCLSVCPSSPQKERFYEKRHRLPEPSCRALAALTSRERARGWGTAGNGHLSRFPDLVDVSSVKPEVPVSDPTVFQKRYLKKIRELGEGHFGKVGLYCYDPGNDGTGEMVAVKSLKAGCSRQLLSSWKREIEILKTLYHENIVKYKGCCSEQ</sequence>
<keyword evidence="2" id="KW-0597">Phosphoprotein</keyword>
<comment type="catalytic activity">
    <reaction evidence="6">
        <text>L-tyrosyl-[protein] + ATP = O-phospho-L-tyrosyl-[protein] + ADP + H(+)</text>
        <dbReference type="Rhea" id="RHEA:10596"/>
        <dbReference type="Rhea" id="RHEA-COMP:10136"/>
        <dbReference type="Rhea" id="RHEA-COMP:20101"/>
        <dbReference type="ChEBI" id="CHEBI:15378"/>
        <dbReference type="ChEBI" id="CHEBI:30616"/>
        <dbReference type="ChEBI" id="CHEBI:46858"/>
        <dbReference type="ChEBI" id="CHEBI:61978"/>
        <dbReference type="ChEBI" id="CHEBI:456216"/>
        <dbReference type="EC" id="2.7.10.2"/>
    </reaction>
</comment>
<keyword evidence="7" id="KW-0067">ATP-binding</keyword>
<feature type="domain" description="Protein kinase" evidence="9">
    <location>
        <begin position="848"/>
        <end position="920"/>
    </location>
</feature>
<dbReference type="EC" id="2.7.10.2" evidence="1"/>
<dbReference type="SUPFAM" id="SSF56112">
    <property type="entry name" value="Protein kinase-like (PK-like)"/>
    <property type="match status" value="2"/>
</dbReference>
<dbReference type="GO" id="GO:0019221">
    <property type="term" value="P:cytokine-mediated signaling pathway"/>
    <property type="evidence" value="ECO:0007669"/>
    <property type="project" value="TreeGrafter"/>
</dbReference>
<evidence type="ECO:0000256" key="4">
    <source>
        <dbReference type="ARBA" id="ARBA00022999"/>
    </source>
</evidence>
<keyword evidence="12" id="KW-1185">Reference proteome</keyword>
<name>A0A2I0LJ08_COLLI</name>
<keyword evidence="5" id="KW-0808">Transferase</keyword>
<dbReference type="Pfam" id="PF17887">
    <property type="entry name" value="Jak1_Phl"/>
    <property type="match status" value="1"/>
</dbReference>
<dbReference type="InterPro" id="IPR019749">
    <property type="entry name" value="Band_41_domain"/>
</dbReference>
<dbReference type="GO" id="GO:0005829">
    <property type="term" value="C:cytosol"/>
    <property type="evidence" value="ECO:0007669"/>
    <property type="project" value="TreeGrafter"/>
</dbReference>
<reference evidence="11 12" key="1">
    <citation type="journal article" date="2013" name="Science">
        <title>Genomic diversity and evolution of the head crest in the rock pigeon.</title>
        <authorList>
            <person name="Shapiro M.D."/>
            <person name="Kronenberg Z."/>
            <person name="Li C."/>
            <person name="Domyan E.T."/>
            <person name="Pan H."/>
            <person name="Campbell M."/>
            <person name="Tan H."/>
            <person name="Huff C.D."/>
            <person name="Hu H."/>
            <person name="Vickrey A.I."/>
            <person name="Nielsen S.C."/>
            <person name="Stringham S.A."/>
            <person name="Hu H."/>
            <person name="Willerslev E."/>
            <person name="Gilbert M.T."/>
            <person name="Yandell M."/>
            <person name="Zhang G."/>
            <person name="Wang J."/>
        </authorList>
    </citation>
    <scope>NUCLEOTIDE SEQUENCE [LARGE SCALE GENOMIC DNA]</scope>
    <source>
        <tissue evidence="11">Blood</tissue>
    </source>
</reference>
<dbReference type="EMBL" id="AKCR02000326">
    <property type="protein sequence ID" value="PKK17407.1"/>
    <property type="molecule type" value="Genomic_DNA"/>
</dbReference>
<dbReference type="Pfam" id="PF21990">
    <property type="entry name" value="SH2_1"/>
    <property type="match status" value="1"/>
</dbReference>
<dbReference type="PROSITE" id="PS00107">
    <property type="entry name" value="PROTEIN_KINASE_ATP"/>
    <property type="match status" value="1"/>
</dbReference>
<evidence type="ECO:0000256" key="7">
    <source>
        <dbReference type="PROSITE-ProRule" id="PRU10141"/>
    </source>
</evidence>
<dbReference type="AlphaFoldDB" id="A0A2I0LJ08"/>
<dbReference type="Gene3D" id="1.10.510.10">
    <property type="entry name" value="Transferase(Phosphotransferase) domain 1"/>
    <property type="match status" value="1"/>
</dbReference>
<dbReference type="Proteomes" id="UP000053872">
    <property type="component" value="Unassembled WGS sequence"/>
</dbReference>
<dbReference type="InterPro" id="IPR000299">
    <property type="entry name" value="FERM_domain"/>
</dbReference>
<dbReference type="GO" id="GO:0035556">
    <property type="term" value="P:intracellular signal transduction"/>
    <property type="evidence" value="ECO:0007669"/>
    <property type="project" value="TreeGrafter"/>
</dbReference>
<dbReference type="InterPro" id="IPR011009">
    <property type="entry name" value="Kinase-like_dom_sf"/>
</dbReference>
<keyword evidence="3" id="KW-0677">Repeat</keyword>
<dbReference type="Pfam" id="PF18377">
    <property type="entry name" value="FERM_F2"/>
    <property type="match status" value="1"/>
</dbReference>
<organism evidence="11 12">
    <name type="scientific">Columba livia</name>
    <name type="common">Rock dove</name>
    <dbReference type="NCBI Taxonomy" id="8932"/>
    <lineage>
        <taxon>Eukaryota</taxon>
        <taxon>Metazoa</taxon>
        <taxon>Chordata</taxon>
        <taxon>Craniata</taxon>
        <taxon>Vertebrata</taxon>
        <taxon>Euteleostomi</taxon>
        <taxon>Archelosauria</taxon>
        <taxon>Archosauria</taxon>
        <taxon>Dinosauria</taxon>
        <taxon>Saurischia</taxon>
        <taxon>Theropoda</taxon>
        <taxon>Coelurosauria</taxon>
        <taxon>Aves</taxon>
        <taxon>Neognathae</taxon>
        <taxon>Neoaves</taxon>
        <taxon>Columbimorphae</taxon>
        <taxon>Columbiformes</taxon>
        <taxon>Columbidae</taxon>
        <taxon>Columba</taxon>
    </lineage>
</organism>
<keyword evidence="11" id="KW-0418">Kinase</keyword>
<dbReference type="GO" id="GO:0005524">
    <property type="term" value="F:ATP binding"/>
    <property type="evidence" value="ECO:0007669"/>
    <property type="project" value="UniProtKB-UniRule"/>
</dbReference>
<feature type="domain" description="Protein kinase" evidence="9">
    <location>
        <begin position="568"/>
        <end position="848"/>
    </location>
</feature>
<evidence type="ECO:0000256" key="8">
    <source>
        <dbReference type="SAM" id="MobiDB-lite"/>
    </source>
</evidence>
<dbReference type="PANTHER" id="PTHR45807:SF6">
    <property type="entry name" value="NON-RECEPTOR TYROSINE-PROTEIN KINASE TYK2"/>
    <property type="match status" value="1"/>
</dbReference>
<dbReference type="InterPro" id="IPR035963">
    <property type="entry name" value="FERM_2"/>
</dbReference>
<keyword evidence="5" id="KW-0829">Tyrosine-protein kinase</keyword>
<evidence type="ECO:0000259" key="9">
    <source>
        <dbReference type="PROSITE" id="PS50011"/>
    </source>
</evidence>
<keyword evidence="4" id="KW-0727">SH2 domain</keyword>
<dbReference type="SUPFAM" id="SSF50729">
    <property type="entry name" value="PH domain-like"/>
    <property type="match status" value="1"/>
</dbReference>
<dbReference type="PANTHER" id="PTHR45807">
    <property type="entry name" value="TYROSINE-PROTEIN KINASE HOPSCOTCH"/>
    <property type="match status" value="1"/>
</dbReference>
<dbReference type="SUPFAM" id="SSF47031">
    <property type="entry name" value="Second domain of FERM"/>
    <property type="match status" value="1"/>
</dbReference>
<evidence type="ECO:0000259" key="10">
    <source>
        <dbReference type="PROSITE" id="PS50057"/>
    </source>
</evidence>
<evidence type="ECO:0000313" key="12">
    <source>
        <dbReference type="Proteomes" id="UP000053872"/>
    </source>
</evidence>
<evidence type="ECO:0000313" key="11">
    <source>
        <dbReference type="EMBL" id="PKK17407.1"/>
    </source>
</evidence>
<dbReference type="PROSITE" id="PS50011">
    <property type="entry name" value="PROTEIN_KINASE_DOM"/>
    <property type="match status" value="2"/>
</dbReference>
<accession>A0A2I0LJ08</accession>
<proteinExistence type="predicted"/>
<dbReference type="STRING" id="8932.A0A2I0LJ08"/>
<feature type="non-terminal residue" evidence="11">
    <location>
        <position position="920"/>
    </location>
</feature>
<evidence type="ECO:0000256" key="1">
    <source>
        <dbReference type="ARBA" id="ARBA00011903"/>
    </source>
</evidence>
<dbReference type="GO" id="GO:0005131">
    <property type="term" value="F:growth hormone receptor binding"/>
    <property type="evidence" value="ECO:0007669"/>
    <property type="project" value="TreeGrafter"/>
</dbReference>
<dbReference type="GO" id="GO:0030154">
    <property type="term" value="P:cell differentiation"/>
    <property type="evidence" value="ECO:0007669"/>
    <property type="project" value="TreeGrafter"/>
</dbReference>
<dbReference type="Gene3D" id="3.30.200.20">
    <property type="entry name" value="Phosphorylase Kinase, domain 1"/>
    <property type="match status" value="2"/>
</dbReference>
<feature type="region of interest" description="Disordered" evidence="8">
    <location>
        <begin position="1"/>
        <end position="36"/>
    </location>
</feature>
<dbReference type="InParanoid" id="A0A2I0LJ08"/>
<dbReference type="InterPro" id="IPR041381">
    <property type="entry name" value="JAK1-3/TYK2_PHL_dom"/>
</dbReference>
<dbReference type="SMART" id="SM00295">
    <property type="entry name" value="B41"/>
    <property type="match status" value="1"/>
</dbReference>
<dbReference type="InterPro" id="IPR000980">
    <property type="entry name" value="SH2"/>
</dbReference>
<dbReference type="PROSITE" id="PS50057">
    <property type="entry name" value="FERM_3"/>
    <property type="match status" value="1"/>
</dbReference>
<dbReference type="InterPro" id="IPR017441">
    <property type="entry name" value="Protein_kinase_ATP_BS"/>
</dbReference>
<dbReference type="InterPro" id="IPR051286">
    <property type="entry name" value="JAK"/>
</dbReference>
<feature type="binding site" evidence="7">
    <location>
        <position position="881"/>
    </location>
    <ligand>
        <name>ATP</name>
        <dbReference type="ChEBI" id="CHEBI:30616"/>
    </ligand>
</feature>
<dbReference type="InterPro" id="IPR041155">
    <property type="entry name" value="FERM_F1"/>
</dbReference>
<evidence type="ECO:0000256" key="5">
    <source>
        <dbReference type="ARBA" id="ARBA00023137"/>
    </source>
</evidence>
<dbReference type="InterPro" id="IPR001245">
    <property type="entry name" value="Ser-Thr/Tyr_kinase_cat_dom"/>
</dbReference>
<dbReference type="Pfam" id="PF18379">
    <property type="entry name" value="FERM_F1"/>
    <property type="match status" value="1"/>
</dbReference>